<keyword evidence="11" id="KW-1185">Reference proteome</keyword>
<dbReference type="Gene3D" id="2.40.50.140">
    <property type="entry name" value="Nucleic acid-binding proteins"/>
    <property type="match status" value="1"/>
</dbReference>
<keyword evidence="3 5" id="KW-1133">Transmembrane helix</keyword>
<feature type="domain" description="NfeD-like C-terminal" evidence="7">
    <location>
        <begin position="441"/>
        <end position="491"/>
    </location>
</feature>
<feature type="domain" description="NfeD1b N-terminal" evidence="9">
    <location>
        <begin position="25"/>
        <end position="189"/>
    </location>
</feature>
<dbReference type="InterPro" id="IPR056738">
    <property type="entry name" value="NfeD1b_N"/>
</dbReference>
<evidence type="ECO:0000256" key="2">
    <source>
        <dbReference type="ARBA" id="ARBA00022692"/>
    </source>
</evidence>
<feature type="signal peptide" evidence="6">
    <location>
        <begin position="1"/>
        <end position="20"/>
    </location>
</feature>
<feature type="transmembrane region" description="Helical" evidence="5">
    <location>
        <begin position="262"/>
        <end position="285"/>
    </location>
</feature>
<dbReference type="InterPro" id="IPR056739">
    <property type="entry name" value="NfeD_membrane"/>
</dbReference>
<dbReference type="EMBL" id="MWQY01000011">
    <property type="protein sequence ID" value="ORC34804.1"/>
    <property type="molecule type" value="Genomic_DNA"/>
</dbReference>
<name>A0A1Y1RY40_9SPIO</name>
<dbReference type="SUPFAM" id="SSF52096">
    <property type="entry name" value="ClpP/crotonase"/>
    <property type="match status" value="1"/>
</dbReference>
<dbReference type="InterPro" id="IPR002810">
    <property type="entry name" value="NfeD-like_C"/>
</dbReference>
<dbReference type="OrthoDB" id="9806253at2"/>
<dbReference type="Pfam" id="PF01957">
    <property type="entry name" value="NfeD"/>
    <property type="match status" value="1"/>
</dbReference>
<feature type="transmembrane region" description="Helical" evidence="5">
    <location>
        <begin position="321"/>
        <end position="338"/>
    </location>
</feature>
<dbReference type="CDD" id="cd07021">
    <property type="entry name" value="Clp_protease_NfeD_like"/>
    <property type="match status" value="1"/>
</dbReference>
<dbReference type="PANTHER" id="PTHR33507:SF3">
    <property type="entry name" value="INNER MEMBRANE PROTEIN YBBJ"/>
    <property type="match status" value="1"/>
</dbReference>
<reference evidence="10 11" key="1">
    <citation type="submission" date="2017-03" db="EMBL/GenBank/DDBJ databases">
        <title>Draft Genome sequence of Marispirochaeta sp. strain JC444.</title>
        <authorList>
            <person name="Shivani Y."/>
            <person name="Subhash Y."/>
            <person name="Sasikala C."/>
            <person name="Ramana C."/>
        </authorList>
    </citation>
    <scope>NUCLEOTIDE SEQUENCE [LARGE SCALE GENOMIC DNA]</scope>
    <source>
        <strain evidence="10 11">JC444</strain>
    </source>
</reference>
<feature type="transmembrane region" description="Helical" evidence="5">
    <location>
        <begin position="292"/>
        <end position="315"/>
    </location>
</feature>
<dbReference type="Proteomes" id="UP000192343">
    <property type="component" value="Unassembled WGS sequence"/>
</dbReference>
<evidence type="ECO:0000256" key="3">
    <source>
        <dbReference type="ARBA" id="ARBA00022989"/>
    </source>
</evidence>
<feature type="chain" id="PRO_5012643638" evidence="6">
    <location>
        <begin position="21"/>
        <end position="495"/>
    </location>
</feature>
<organism evidence="10 11">
    <name type="scientific">Marispirochaeta aestuarii</name>
    <dbReference type="NCBI Taxonomy" id="1963862"/>
    <lineage>
        <taxon>Bacteria</taxon>
        <taxon>Pseudomonadati</taxon>
        <taxon>Spirochaetota</taxon>
        <taxon>Spirochaetia</taxon>
        <taxon>Spirochaetales</taxon>
        <taxon>Spirochaetaceae</taxon>
        <taxon>Marispirochaeta</taxon>
    </lineage>
</organism>
<dbReference type="Pfam" id="PF24961">
    <property type="entry name" value="NfeD_membrane"/>
    <property type="match status" value="1"/>
</dbReference>
<dbReference type="PANTHER" id="PTHR33507">
    <property type="entry name" value="INNER MEMBRANE PROTEIN YBBJ"/>
    <property type="match status" value="1"/>
</dbReference>
<evidence type="ECO:0000256" key="1">
    <source>
        <dbReference type="ARBA" id="ARBA00004141"/>
    </source>
</evidence>
<dbReference type="InterPro" id="IPR052165">
    <property type="entry name" value="Membrane_assoc_protease"/>
</dbReference>
<sequence>MKKTLLFTVLLFVFLSFSLAAEGAWVVPIEGDIEASTVIFIRRGIQQAKNAGADTIIFRINTFGGRVDSALQIATLIGAVDNARTVAFVPAAAEGLGVSWSAGALISFACSEIYMAPGTSIGAAAPVYQTAEGMEMAPEKSVSAVRTQLAALAEKNGYPVGVALAMVDADIVLQEISVDGELQLVTGEELPQLKRQAEKEGRSFEEGLVLVEKEKLLTLTAGQMEKYGISSGTVADVDGLAVLLGHDGKALEYQTYDPFDRFVIFITSAGVVSLLMLIGLVATYLEITSPGFGIPGTVAILAYSVVFLGSALIGYFDSFELILLLVGIALLAVEIFIIPGFGAAGIGGIVCIAAALIFSQQDFIVPEFSWQTDILLKNAARIGLIFLGSFTIFGLTLFVVPRTGIFRRLVLGPAGSGSSAVAAGADTSPEAETPGGLIRTGDQGEAISELRPAGTARISGRRVSVQTQGEFLEAGTRVEVLEVWGSRIVVRERKA</sequence>
<gene>
    <name evidence="10" type="ORF">B4O97_10725</name>
</gene>
<evidence type="ECO:0000259" key="7">
    <source>
        <dbReference type="Pfam" id="PF01957"/>
    </source>
</evidence>
<comment type="caution">
    <text evidence="10">The sequence shown here is derived from an EMBL/GenBank/DDBJ whole genome shotgun (WGS) entry which is preliminary data.</text>
</comment>
<accession>A0A1Y1RY40</accession>
<evidence type="ECO:0000313" key="11">
    <source>
        <dbReference type="Proteomes" id="UP000192343"/>
    </source>
</evidence>
<dbReference type="RefSeq" id="WP_083050731.1">
    <property type="nucleotide sequence ID" value="NZ_MWQY01000011.1"/>
</dbReference>
<evidence type="ECO:0000259" key="8">
    <source>
        <dbReference type="Pfam" id="PF24961"/>
    </source>
</evidence>
<protein>
    <submittedName>
        <fullName evidence="10">Uncharacterized protein</fullName>
    </submittedName>
</protein>
<dbReference type="STRING" id="1963862.B4O97_10725"/>
<keyword evidence="6" id="KW-0732">Signal</keyword>
<evidence type="ECO:0000256" key="4">
    <source>
        <dbReference type="ARBA" id="ARBA00023136"/>
    </source>
</evidence>
<dbReference type="AlphaFoldDB" id="A0A1Y1RY40"/>
<evidence type="ECO:0000259" key="9">
    <source>
        <dbReference type="Pfam" id="PF25145"/>
    </source>
</evidence>
<comment type="subcellular location">
    <subcellularLocation>
        <location evidence="1">Membrane</location>
        <topology evidence="1">Multi-pass membrane protein</topology>
    </subcellularLocation>
</comment>
<evidence type="ECO:0000256" key="6">
    <source>
        <dbReference type="SAM" id="SignalP"/>
    </source>
</evidence>
<keyword evidence="2 5" id="KW-0812">Transmembrane</keyword>
<dbReference type="GO" id="GO:0005886">
    <property type="term" value="C:plasma membrane"/>
    <property type="evidence" value="ECO:0007669"/>
    <property type="project" value="TreeGrafter"/>
</dbReference>
<dbReference type="InterPro" id="IPR029045">
    <property type="entry name" value="ClpP/crotonase-like_dom_sf"/>
</dbReference>
<dbReference type="InterPro" id="IPR012340">
    <property type="entry name" value="NA-bd_OB-fold"/>
</dbReference>
<evidence type="ECO:0000256" key="5">
    <source>
        <dbReference type="SAM" id="Phobius"/>
    </source>
</evidence>
<feature type="transmembrane region" description="Helical" evidence="5">
    <location>
        <begin position="379"/>
        <end position="400"/>
    </location>
</feature>
<proteinExistence type="predicted"/>
<keyword evidence="4 5" id="KW-0472">Membrane</keyword>
<evidence type="ECO:0000313" key="10">
    <source>
        <dbReference type="EMBL" id="ORC34804.1"/>
    </source>
</evidence>
<feature type="domain" description="NfeD integral membrane" evidence="8">
    <location>
        <begin position="271"/>
        <end position="392"/>
    </location>
</feature>
<dbReference type="Gene3D" id="3.90.226.10">
    <property type="entry name" value="2-enoyl-CoA Hydratase, Chain A, domain 1"/>
    <property type="match status" value="1"/>
</dbReference>
<dbReference type="Pfam" id="PF25145">
    <property type="entry name" value="NfeD1b_N"/>
    <property type="match status" value="1"/>
</dbReference>